<feature type="compositionally biased region" description="Low complexity" evidence="14">
    <location>
        <begin position="554"/>
        <end position="570"/>
    </location>
</feature>
<dbReference type="AlphaFoldDB" id="A0A0P7HAN8"/>
<evidence type="ECO:0000256" key="13">
    <source>
        <dbReference type="RuleBase" id="RU362091"/>
    </source>
</evidence>
<dbReference type="GO" id="GO:0005886">
    <property type="term" value="C:plasma membrane"/>
    <property type="evidence" value="ECO:0007669"/>
    <property type="project" value="UniProtKB-SubCell"/>
</dbReference>
<dbReference type="PANTHER" id="PTHR48086">
    <property type="entry name" value="SODIUM/PROLINE SYMPORTER-RELATED"/>
    <property type="match status" value="1"/>
</dbReference>
<dbReference type="PROSITE" id="PS50283">
    <property type="entry name" value="NA_SOLUT_SYMP_3"/>
    <property type="match status" value="1"/>
</dbReference>
<evidence type="ECO:0000256" key="11">
    <source>
        <dbReference type="ARBA" id="ARBA00023201"/>
    </source>
</evidence>
<evidence type="ECO:0000256" key="14">
    <source>
        <dbReference type="SAM" id="MobiDB-lite"/>
    </source>
</evidence>
<protein>
    <submittedName>
        <fullName evidence="16">Proline:sodium symporter PutP</fullName>
    </submittedName>
</protein>
<reference evidence="17" key="1">
    <citation type="submission" date="2013-11" db="EMBL/GenBank/DDBJ databases">
        <authorList>
            <person name="Hoang H.T."/>
            <person name="Killian M.L."/>
            <person name="Madson D.M."/>
            <person name="Arruda P.H.E."/>
            <person name="Sun D."/>
            <person name="Schwartz K.J."/>
            <person name="Yoon K."/>
        </authorList>
    </citation>
    <scope>NUCLEOTIDE SEQUENCE [LARGE SCALE GENOMIC DNA]</scope>
    <source>
        <strain evidence="17">CDK2</strain>
    </source>
</reference>
<keyword evidence="5 15" id="KW-0812">Transmembrane</keyword>
<evidence type="ECO:0000256" key="4">
    <source>
        <dbReference type="ARBA" id="ARBA00022475"/>
    </source>
</evidence>
<keyword evidence="8" id="KW-0915">Sodium</keyword>
<dbReference type="GO" id="GO:0015824">
    <property type="term" value="P:proline transport"/>
    <property type="evidence" value="ECO:0007669"/>
    <property type="project" value="InterPro"/>
</dbReference>
<keyword evidence="3" id="KW-0813">Transport</keyword>
<evidence type="ECO:0000256" key="15">
    <source>
        <dbReference type="SAM" id="Phobius"/>
    </source>
</evidence>
<dbReference type="InterPro" id="IPR050277">
    <property type="entry name" value="Sodium:Solute_Symporter"/>
</dbReference>
<feature type="transmembrane region" description="Helical" evidence="15">
    <location>
        <begin position="142"/>
        <end position="167"/>
    </location>
</feature>
<comment type="similarity">
    <text evidence="2 13">Belongs to the sodium:solute symporter (SSF) (TC 2.A.21) family.</text>
</comment>
<keyword evidence="9" id="KW-0406">Ion transport</keyword>
<feature type="transmembrane region" description="Helical" evidence="15">
    <location>
        <begin position="84"/>
        <end position="106"/>
    </location>
</feature>
<evidence type="ECO:0000256" key="7">
    <source>
        <dbReference type="ARBA" id="ARBA00022989"/>
    </source>
</evidence>
<organism evidence="16 17">
    <name type="scientific">Halolamina pelagica</name>
    <dbReference type="NCBI Taxonomy" id="699431"/>
    <lineage>
        <taxon>Archaea</taxon>
        <taxon>Methanobacteriati</taxon>
        <taxon>Methanobacteriota</taxon>
        <taxon>Stenosarchaea group</taxon>
        <taxon>Halobacteria</taxon>
        <taxon>Halobacteriales</taxon>
        <taxon>Haloferacaceae</taxon>
    </lineage>
</organism>
<keyword evidence="11" id="KW-0739">Sodium transport</keyword>
<dbReference type="InterPro" id="IPR038377">
    <property type="entry name" value="Na/Glc_symporter_sf"/>
</dbReference>
<sequence>MHSGALVPMQGTGGIAGAAGVWVLGTFALYLVVLVGIGLWASRFMDSVGDYVIGGREIGPVVTGFSERASEMSGWLTLGVPADAYGTGIMAFLNGLGMIPADLFAWAGIAKRLRKYTEIVRSVTLPTFFETRLGDDTGRVKAVSALVLMLFEGGYVGAQIVAAGTLLQVLTGIQPWIGIIVGGIIVIGYTFLGGYFAVAWSDYFQGAIILIAFIILPVLAFTEMGLPFEAVAAAAGDSATSITAGMAGWAAVFGVISYAAIGLGVPGNPHIMVRFMGIDHVRNVRLAAMVAQLFMFVAYVGAALVGLYAIAMFGDGALADPDNAMPRLTLDLLPSVVAGIVLAAALAAMMSSADSQLLVATSAVVEDVYHGFLDRDASQEELVRYSRYVTFGLGAASVAFAFVAKDTPIYTLVLDYAWGGLGAAIGPTVIATLWWKRVTAAGSLASMIVGTATMVLWTQLSTVLGWVGMMPPESAAFWYGLVTVYGLFPAFIVSVITLVSVSLLTEPPENVDEHFDVFDKPLSAIVDAEGSPGTPSTRPTAGRRRRPRPRRSPRATTSAPTSPPRATGTTMSDAEVSGENGLPPADHPLVGNKQESVELPVIEPSVPRESVESAGRVGAVAYPFRVYEAEIEVDRPLLAPRTDRRVISVDRSRRLAVRADTLPAVTEQRVEDVLVLPGEFSPDQADEKAREAAFQWTLRGSILADAPEIEFARVADAYKLFWLAERPDGDVIIDSVRGEERAFEG</sequence>
<name>A0A0P7HAN8_9EURY</name>
<evidence type="ECO:0000256" key="5">
    <source>
        <dbReference type="ARBA" id="ARBA00022692"/>
    </source>
</evidence>
<gene>
    <name evidence="16" type="ORF">SY89_01249</name>
</gene>
<feature type="region of interest" description="Disordered" evidence="14">
    <location>
        <begin position="526"/>
        <end position="583"/>
    </location>
</feature>
<keyword evidence="7 15" id="KW-1133">Transmembrane helix</keyword>
<dbReference type="Pfam" id="PF00474">
    <property type="entry name" value="SSF"/>
    <property type="match status" value="1"/>
</dbReference>
<feature type="compositionally biased region" description="Low complexity" evidence="14">
    <location>
        <begin position="530"/>
        <end position="540"/>
    </location>
</feature>
<feature type="transmembrane region" description="Helical" evidence="15">
    <location>
        <begin position="416"/>
        <end position="435"/>
    </location>
</feature>
<keyword evidence="4" id="KW-1003">Cell membrane</keyword>
<feature type="transmembrane region" description="Helical" evidence="15">
    <location>
        <begin position="286"/>
        <end position="312"/>
    </location>
</feature>
<evidence type="ECO:0000256" key="6">
    <source>
        <dbReference type="ARBA" id="ARBA00022847"/>
    </source>
</evidence>
<dbReference type="EMBL" id="LGUC01000001">
    <property type="protein sequence ID" value="KPN30514.1"/>
    <property type="molecule type" value="Genomic_DNA"/>
</dbReference>
<feature type="transmembrane region" description="Helical" evidence="15">
    <location>
        <begin position="242"/>
        <end position="265"/>
    </location>
</feature>
<dbReference type="PATRIC" id="fig|699431.3.peg.1276"/>
<feature type="transmembrane region" description="Helical" evidence="15">
    <location>
        <begin position="21"/>
        <end position="41"/>
    </location>
</feature>
<keyword evidence="10 15" id="KW-0472">Membrane</keyword>
<evidence type="ECO:0000256" key="1">
    <source>
        <dbReference type="ARBA" id="ARBA00004651"/>
    </source>
</evidence>
<feature type="transmembrane region" description="Helical" evidence="15">
    <location>
        <begin position="385"/>
        <end position="404"/>
    </location>
</feature>
<dbReference type="Proteomes" id="UP000050535">
    <property type="component" value="Unassembled WGS sequence"/>
</dbReference>
<feature type="transmembrane region" description="Helical" evidence="15">
    <location>
        <begin position="332"/>
        <end position="350"/>
    </location>
</feature>
<dbReference type="GO" id="GO:0031402">
    <property type="term" value="F:sodium ion binding"/>
    <property type="evidence" value="ECO:0007669"/>
    <property type="project" value="InterPro"/>
</dbReference>
<dbReference type="Gene3D" id="1.20.1730.10">
    <property type="entry name" value="Sodium/glucose cotransporter"/>
    <property type="match status" value="1"/>
</dbReference>
<dbReference type="NCBIfam" id="TIGR00813">
    <property type="entry name" value="sss"/>
    <property type="match status" value="1"/>
</dbReference>
<comment type="caution">
    <text evidence="16">The sequence shown here is derived from an EMBL/GenBank/DDBJ whole genome shotgun (WGS) entry which is preliminary data.</text>
</comment>
<feature type="transmembrane region" description="Helical" evidence="15">
    <location>
        <begin position="203"/>
        <end position="222"/>
    </location>
</feature>
<evidence type="ECO:0000256" key="8">
    <source>
        <dbReference type="ARBA" id="ARBA00023053"/>
    </source>
</evidence>
<evidence type="ECO:0000256" key="12">
    <source>
        <dbReference type="ARBA" id="ARBA00033708"/>
    </source>
</evidence>
<evidence type="ECO:0000313" key="17">
    <source>
        <dbReference type="Proteomes" id="UP000050535"/>
    </source>
</evidence>
<comment type="subcellular location">
    <subcellularLocation>
        <location evidence="1">Cell membrane</location>
        <topology evidence="1">Multi-pass membrane protein</topology>
    </subcellularLocation>
</comment>
<keyword evidence="17" id="KW-1185">Reference proteome</keyword>
<keyword evidence="6" id="KW-0769">Symport</keyword>
<dbReference type="InterPro" id="IPR011851">
    <property type="entry name" value="Na/Pro_symporter"/>
</dbReference>
<evidence type="ECO:0000256" key="9">
    <source>
        <dbReference type="ARBA" id="ARBA00023065"/>
    </source>
</evidence>
<feature type="transmembrane region" description="Helical" evidence="15">
    <location>
        <begin position="173"/>
        <end position="196"/>
    </location>
</feature>
<dbReference type="GO" id="GO:0005298">
    <property type="term" value="F:proline:sodium symporter activity"/>
    <property type="evidence" value="ECO:0007669"/>
    <property type="project" value="InterPro"/>
</dbReference>
<evidence type="ECO:0000256" key="3">
    <source>
        <dbReference type="ARBA" id="ARBA00022448"/>
    </source>
</evidence>
<proteinExistence type="inferred from homology"/>
<dbReference type="PANTHER" id="PTHR48086:SF3">
    <property type="entry name" value="SODIUM_PROLINE SYMPORTER"/>
    <property type="match status" value="1"/>
</dbReference>
<comment type="catalytic activity">
    <reaction evidence="12">
        <text>L-proline(in) + Na(+)(in) = L-proline(out) + Na(+)(out)</text>
        <dbReference type="Rhea" id="RHEA:28967"/>
        <dbReference type="ChEBI" id="CHEBI:29101"/>
        <dbReference type="ChEBI" id="CHEBI:60039"/>
    </reaction>
</comment>
<feature type="compositionally biased region" description="Basic residues" evidence="14">
    <location>
        <begin position="541"/>
        <end position="553"/>
    </location>
</feature>
<evidence type="ECO:0000313" key="16">
    <source>
        <dbReference type="EMBL" id="KPN30514.1"/>
    </source>
</evidence>
<dbReference type="InterPro" id="IPR001734">
    <property type="entry name" value="Na/solute_symporter"/>
</dbReference>
<evidence type="ECO:0000256" key="2">
    <source>
        <dbReference type="ARBA" id="ARBA00006434"/>
    </source>
</evidence>
<dbReference type="CDD" id="cd11475">
    <property type="entry name" value="SLC5sbd_PutP"/>
    <property type="match status" value="1"/>
</dbReference>
<feature type="transmembrane region" description="Helical" evidence="15">
    <location>
        <begin position="475"/>
        <end position="499"/>
    </location>
</feature>
<dbReference type="STRING" id="699431.SY89_01249"/>
<accession>A0A0P7HAN8</accession>
<feature type="transmembrane region" description="Helical" evidence="15">
    <location>
        <begin position="447"/>
        <end position="469"/>
    </location>
</feature>
<evidence type="ECO:0000256" key="10">
    <source>
        <dbReference type="ARBA" id="ARBA00023136"/>
    </source>
</evidence>